<dbReference type="AlphaFoldDB" id="C4Y2E3"/>
<keyword evidence="2 5" id="KW-1017">Isopeptide bond</keyword>
<dbReference type="Gene3D" id="3.10.20.30">
    <property type="match status" value="1"/>
</dbReference>
<dbReference type="InterPro" id="IPR015221">
    <property type="entry name" value="Urm1"/>
</dbReference>
<dbReference type="GeneID" id="8498134"/>
<comment type="function">
    <text evidence="5">Acts as a sulfur carrier required for 2-thiolation of mcm(5)S(2)U at tRNA wobble positions of cytosolic tRNA(Lys), tRNA(Glu) and tRNA(Gln). Serves as sulfur donor in tRNA 2-thiolation reaction by being thiocarboxylated (-COSH) at its C-terminus by the MOCS3 homolog UBA4. The sulfur is then transferred to tRNA to form 2-thiolation of mcm(5)S(2)U. Prior mcm(5) tRNA modification by the elongator complex is required for 2-thiolation. Also acts as a ubiquitin-like protein (UBL) that is covalently conjugated via an isopeptide bond to lysine residues of target proteins such as AHP1. The thiocarboxylated form serves as substrate for conjugation and oxidative stress specifically induces the formation of UBL-protein conjugates.</text>
</comment>
<feature type="modified residue" description="1-thioglycine" evidence="5">
    <location>
        <position position="200"/>
    </location>
</feature>
<comment type="PTM">
    <text evidence="5">C-terminal thiocarboxylation occurs in 2 steps, it is first acyl-adenylated (-COAMP) via the hesA/moeB/thiF part of UBA4, then thiocarboxylated (-COSH) via the rhodanese domain of UBA4.</text>
</comment>
<gene>
    <name evidence="5" type="primary">URM1</name>
    <name evidence="7" type="ORF">CLUG_02706</name>
</gene>
<dbReference type="GO" id="GO:0034227">
    <property type="term" value="P:tRNA thio-modification"/>
    <property type="evidence" value="ECO:0007669"/>
    <property type="project" value="UniProtKB-UniRule"/>
</dbReference>
<accession>C4Y2E3</accession>
<keyword evidence="3 5" id="KW-0819">tRNA processing</keyword>
<proteinExistence type="inferred from homology"/>
<dbReference type="FunCoup" id="C4Y2E3">
    <property type="interactions" value="847"/>
</dbReference>
<comment type="pathway">
    <text evidence="5 6">tRNA modification; 5-methoxycarbonylmethyl-2-thiouridine-tRNA biosynthesis.</text>
</comment>
<evidence type="ECO:0000256" key="5">
    <source>
        <dbReference type="HAMAP-Rule" id="MF_03048"/>
    </source>
</evidence>
<reference evidence="7 8" key="1">
    <citation type="journal article" date="2009" name="Nature">
        <title>Evolution of pathogenicity and sexual reproduction in eight Candida genomes.</title>
        <authorList>
            <person name="Butler G."/>
            <person name="Rasmussen M.D."/>
            <person name="Lin M.F."/>
            <person name="Santos M.A."/>
            <person name="Sakthikumar S."/>
            <person name="Munro C.A."/>
            <person name="Rheinbay E."/>
            <person name="Grabherr M."/>
            <person name="Forche A."/>
            <person name="Reedy J.L."/>
            <person name="Agrafioti I."/>
            <person name="Arnaud M.B."/>
            <person name="Bates S."/>
            <person name="Brown A.J."/>
            <person name="Brunke S."/>
            <person name="Costanzo M.C."/>
            <person name="Fitzpatrick D.A."/>
            <person name="de Groot P.W."/>
            <person name="Harris D."/>
            <person name="Hoyer L.L."/>
            <person name="Hube B."/>
            <person name="Klis F.M."/>
            <person name="Kodira C."/>
            <person name="Lennard N."/>
            <person name="Logue M.E."/>
            <person name="Martin R."/>
            <person name="Neiman A.M."/>
            <person name="Nikolaou E."/>
            <person name="Quail M.A."/>
            <person name="Quinn J."/>
            <person name="Santos M.C."/>
            <person name="Schmitzberger F.F."/>
            <person name="Sherlock G."/>
            <person name="Shah P."/>
            <person name="Silverstein K.A."/>
            <person name="Skrzypek M.S."/>
            <person name="Soll D."/>
            <person name="Staggs R."/>
            <person name="Stansfield I."/>
            <person name="Stumpf M.P."/>
            <person name="Sudbery P.E."/>
            <person name="Srikantha T."/>
            <person name="Zeng Q."/>
            <person name="Berman J."/>
            <person name="Berriman M."/>
            <person name="Heitman J."/>
            <person name="Gow N.A."/>
            <person name="Lorenz M.C."/>
            <person name="Birren B.W."/>
            <person name="Kellis M."/>
            <person name="Cuomo C.A."/>
        </authorList>
    </citation>
    <scope>NUCLEOTIDE SEQUENCE [LARGE SCALE GENOMIC DNA]</scope>
    <source>
        <strain evidence="7 8">ATCC 42720</strain>
    </source>
</reference>
<dbReference type="CDD" id="cd01764">
    <property type="entry name" value="Ubl_Urm1"/>
    <property type="match status" value="1"/>
</dbReference>
<protein>
    <recommendedName>
        <fullName evidence="5 6">Ubiquitin-related modifier 1</fullName>
    </recommendedName>
</protein>
<dbReference type="HAMAP" id="MF_03048">
    <property type="entry name" value="Urm1"/>
    <property type="match status" value="1"/>
</dbReference>
<dbReference type="GO" id="GO:0032447">
    <property type="term" value="P:protein urmylation"/>
    <property type="evidence" value="ECO:0007669"/>
    <property type="project" value="UniProtKB-UniRule"/>
</dbReference>
<keyword evidence="4 5" id="KW-0833">Ubl conjugation pathway</keyword>
<dbReference type="RefSeq" id="XP_002617262.2">
    <property type="nucleotide sequence ID" value="XM_002617216.2"/>
</dbReference>
<dbReference type="InterPro" id="IPR016155">
    <property type="entry name" value="Mopterin_synth/thiamin_S_b"/>
</dbReference>
<dbReference type="VEuPathDB" id="FungiDB:CLUG_02706"/>
<evidence type="ECO:0000313" key="8">
    <source>
        <dbReference type="Proteomes" id="UP000007703"/>
    </source>
</evidence>
<dbReference type="Pfam" id="PF09138">
    <property type="entry name" value="Urm1"/>
    <property type="match status" value="1"/>
</dbReference>
<dbReference type="GO" id="GO:0002098">
    <property type="term" value="P:tRNA wobble uridine modification"/>
    <property type="evidence" value="ECO:0007669"/>
    <property type="project" value="UniProtKB-UniRule"/>
</dbReference>
<sequence length="200" mass="22821">MLRKQQLSLYRLRSRRFSIIYFPKTLTILITTTGKKLLLSSIFIKMCFGLTILFHEAKFCFQIIHPNPFSTKAQIRTFLVCTQTSRYVLLICRIAHLLLFMMKIKVEFLGGLDVISNHVREHKLSLPLEEGQATMKDVISHVVSSVIADPKDIPVFLEEGTVRPGILVLINDTDWELEGMEDYVVESGDVFTFTSTLHGG</sequence>
<evidence type="ECO:0000256" key="3">
    <source>
        <dbReference type="ARBA" id="ARBA00022694"/>
    </source>
</evidence>
<dbReference type="HOGENOM" id="CLU_1366110_0_0_1"/>
<evidence type="ECO:0000256" key="4">
    <source>
        <dbReference type="ARBA" id="ARBA00022786"/>
    </source>
</evidence>
<dbReference type="STRING" id="306902.C4Y2E3"/>
<dbReference type="SUPFAM" id="SSF54285">
    <property type="entry name" value="MoaD/ThiS"/>
    <property type="match status" value="1"/>
</dbReference>
<dbReference type="GO" id="GO:0005829">
    <property type="term" value="C:cytosol"/>
    <property type="evidence" value="ECO:0007669"/>
    <property type="project" value="UniProtKB-UniRule"/>
</dbReference>
<dbReference type="EMBL" id="CH408078">
    <property type="protein sequence ID" value="EEQ38580.1"/>
    <property type="molecule type" value="Genomic_DNA"/>
</dbReference>
<organism evidence="7 8">
    <name type="scientific">Clavispora lusitaniae (strain ATCC 42720)</name>
    <name type="common">Yeast</name>
    <name type="synonym">Candida lusitaniae</name>
    <dbReference type="NCBI Taxonomy" id="306902"/>
    <lineage>
        <taxon>Eukaryota</taxon>
        <taxon>Fungi</taxon>
        <taxon>Dikarya</taxon>
        <taxon>Ascomycota</taxon>
        <taxon>Saccharomycotina</taxon>
        <taxon>Pichiomycetes</taxon>
        <taxon>Metschnikowiaceae</taxon>
        <taxon>Clavispora</taxon>
    </lineage>
</organism>
<comment type="subcellular location">
    <subcellularLocation>
        <location evidence="5 6">Cytoplasm</location>
    </subcellularLocation>
</comment>
<dbReference type="PANTHER" id="PTHR14986">
    <property type="entry name" value="RURM1 PROTEIN"/>
    <property type="match status" value="1"/>
</dbReference>
<comment type="similarity">
    <text evidence="5 6">Belongs to the URM1 family.</text>
</comment>
<evidence type="ECO:0000256" key="1">
    <source>
        <dbReference type="ARBA" id="ARBA00022490"/>
    </source>
</evidence>
<dbReference type="InParanoid" id="C4Y2E3"/>
<dbReference type="InterPro" id="IPR012675">
    <property type="entry name" value="Beta-grasp_dom_sf"/>
</dbReference>
<dbReference type="KEGG" id="clu:CLUG_02706"/>
<name>C4Y2E3_CLAL4</name>
<dbReference type="UniPathway" id="UPA00988"/>
<feature type="cross-link" description="Glycyl lysine isopeptide (Gly-Lys) (interchain with K-? in acceptor proteins)" evidence="5">
    <location>
        <position position="200"/>
    </location>
</feature>
<evidence type="ECO:0000256" key="6">
    <source>
        <dbReference type="RuleBase" id="RU361182"/>
    </source>
</evidence>
<dbReference type="Proteomes" id="UP000007703">
    <property type="component" value="Unassembled WGS sequence"/>
</dbReference>
<dbReference type="OrthoDB" id="10248987at2759"/>
<keyword evidence="1 5" id="KW-0963">Cytoplasm</keyword>
<evidence type="ECO:0000256" key="2">
    <source>
        <dbReference type="ARBA" id="ARBA00022499"/>
    </source>
</evidence>
<evidence type="ECO:0000313" key="7">
    <source>
        <dbReference type="EMBL" id="EEQ38580.1"/>
    </source>
</evidence>